<feature type="compositionally biased region" description="Polar residues" evidence="10">
    <location>
        <begin position="28"/>
        <end position="38"/>
    </location>
</feature>
<feature type="domain" description="GATA-type" evidence="11">
    <location>
        <begin position="356"/>
        <end position="409"/>
    </location>
</feature>
<proteinExistence type="predicted"/>
<comment type="subcellular location">
    <subcellularLocation>
        <location evidence="1">Nucleus</location>
    </subcellularLocation>
</comment>
<dbReference type="PANTHER" id="PTHR10071">
    <property type="entry name" value="TRANSCRIPTION FACTOR GATA FAMILY MEMBER"/>
    <property type="match status" value="1"/>
</dbReference>
<dbReference type="SUPFAM" id="SSF57716">
    <property type="entry name" value="Glucocorticoid receptor-like (DNA-binding domain)"/>
    <property type="match status" value="2"/>
</dbReference>
<evidence type="ECO:0000256" key="10">
    <source>
        <dbReference type="SAM" id="MobiDB-lite"/>
    </source>
</evidence>
<feature type="region of interest" description="Disordered" evidence="10">
    <location>
        <begin position="401"/>
        <end position="426"/>
    </location>
</feature>
<reference evidence="14" key="1">
    <citation type="submission" date="2025-04" db="UniProtKB">
        <authorList>
            <consortium name="RefSeq"/>
        </authorList>
    </citation>
    <scope>IDENTIFICATION</scope>
    <source>
        <tissue evidence="14">Whole insect</tissue>
    </source>
</reference>
<keyword evidence="4" id="KW-0862">Zinc</keyword>
<dbReference type="GO" id="GO:0000981">
    <property type="term" value="F:DNA-binding transcription factor activity, RNA polymerase II-specific"/>
    <property type="evidence" value="ECO:0007669"/>
    <property type="project" value="TreeGrafter"/>
</dbReference>
<dbReference type="OrthoDB" id="515401at2759"/>
<dbReference type="PRINTS" id="PR00619">
    <property type="entry name" value="GATAZNFINGER"/>
</dbReference>
<dbReference type="PANTHER" id="PTHR10071:SF281">
    <property type="entry name" value="BOX A-BINDING FACTOR-RELATED"/>
    <property type="match status" value="1"/>
</dbReference>
<keyword evidence="7" id="KW-0804">Transcription</keyword>
<dbReference type="KEGG" id="dvv:114348478"/>
<dbReference type="GO" id="GO:0000122">
    <property type="term" value="P:negative regulation of transcription by RNA polymerase II"/>
    <property type="evidence" value="ECO:0007669"/>
    <property type="project" value="TreeGrafter"/>
</dbReference>
<organism evidence="14">
    <name type="scientific">Diabrotica virgifera virgifera</name>
    <name type="common">western corn rootworm</name>
    <dbReference type="NCBI Taxonomy" id="50390"/>
    <lineage>
        <taxon>Eukaryota</taxon>
        <taxon>Metazoa</taxon>
        <taxon>Ecdysozoa</taxon>
        <taxon>Arthropoda</taxon>
        <taxon>Hexapoda</taxon>
        <taxon>Insecta</taxon>
        <taxon>Pterygota</taxon>
        <taxon>Neoptera</taxon>
        <taxon>Endopterygota</taxon>
        <taxon>Coleoptera</taxon>
        <taxon>Polyphaga</taxon>
        <taxon>Cucujiformia</taxon>
        <taxon>Chrysomeloidea</taxon>
        <taxon>Chrysomelidae</taxon>
        <taxon>Galerucinae</taxon>
        <taxon>Diabroticina</taxon>
        <taxon>Diabroticites</taxon>
        <taxon>Diabrotica</taxon>
    </lineage>
</organism>
<dbReference type="GO" id="GO:0045165">
    <property type="term" value="P:cell fate commitment"/>
    <property type="evidence" value="ECO:0007669"/>
    <property type="project" value="TreeGrafter"/>
</dbReference>
<dbReference type="Gene3D" id="3.30.50.10">
    <property type="entry name" value="Erythroid Transcription Factor GATA-1, subunit A"/>
    <property type="match status" value="2"/>
</dbReference>
<evidence type="ECO:0000256" key="7">
    <source>
        <dbReference type="ARBA" id="ARBA00023163"/>
    </source>
</evidence>
<reference evidence="12" key="2">
    <citation type="submission" date="2025-05" db="UniProtKB">
        <authorList>
            <consortium name="EnsemblMetazoa"/>
        </authorList>
    </citation>
    <scope>IDENTIFICATION</scope>
</reference>
<evidence type="ECO:0000256" key="8">
    <source>
        <dbReference type="ARBA" id="ARBA00023242"/>
    </source>
</evidence>
<feature type="compositionally biased region" description="Basic and acidic residues" evidence="10">
    <location>
        <begin position="1"/>
        <end position="25"/>
    </location>
</feature>
<dbReference type="Proteomes" id="UP001652700">
    <property type="component" value="Unplaced"/>
</dbReference>
<evidence type="ECO:0000256" key="2">
    <source>
        <dbReference type="ARBA" id="ARBA00022723"/>
    </source>
</evidence>
<dbReference type="GeneID" id="114348478"/>
<feature type="compositionally biased region" description="Polar residues" evidence="10">
    <location>
        <begin position="71"/>
        <end position="83"/>
    </location>
</feature>
<evidence type="ECO:0000256" key="9">
    <source>
        <dbReference type="PROSITE-ProRule" id="PRU00094"/>
    </source>
</evidence>
<dbReference type="InterPro" id="IPR039355">
    <property type="entry name" value="Transcription_factor_GATA"/>
</dbReference>
<evidence type="ECO:0000256" key="1">
    <source>
        <dbReference type="ARBA" id="ARBA00004123"/>
    </source>
</evidence>
<evidence type="ECO:0000256" key="5">
    <source>
        <dbReference type="ARBA" id="ARBA00023015"/>
    </source>
</evidence>
<keyword evidence="2" id="KW-0479">Metal-binding</keyword>
<protein>
    <submittedName>
        <fullName evidence="14">GATA-binding factor 6-B-like isoform X1</fullName>
    </submittedName>
</protein>
<sequence length="518" mass="57524">MTDNEMDSKDEQKPSPEEVKPKIDTSDTDSQPPQISVTSGGGVIRRNFITTAGTIVETNEEQPPEPTTEEIVNTENSTPQEQSPVEHKIEPTETTTYQDLRMETHQREQFTEPKQYTVEMPAESFSGQNFSQDIGYTSNIATVNIEGNEVPITISSEIDQPGGDYTSLQTAQYNNGYTDGPQYLQQHQYQNLYVDRGSVENSPPATLLFKDDPNLATARYPTNYDVSSSQSQLNLLPNDTYFTTTANWASTSTGSYQQQYSNTINILHQADSTQSYGGGPYVNTAWSSSPMEDGRPPSQEVLVKECVNCGASVTPLWRRDGTGHYLCNACGLYHKINGVHRPPIRPSKKPQATGNRRNGVSCANCKTNNTTLWRRNNQGEPVCNACGLYFKLHGVNRPMSMKKDGIQTRKRRPKNSGGNPGPSGQVRLGNIYQYQHAPELEIQQDTYQLPINVYPSPTQGPYRQYAAENLRGLNAQPLQPIITTDDEQTSVITSTSQQARFRVDTEEDDGSNNPPANA</sequence>
<feature type="region of interest" description="Disordered" evidence="10">
    <location>
        <begin position="487"/>
        <end position="518"/>
    </location>
</feature>
<gene>
    <name evidence="14" type="primary">LOC114348478</name>
</gene>
<accession>A0A6P7HGQ1</accession>
<dbReference type="RefSeq" id="XP_028154845.1">
    <property type="nucleotide sequence ID" value="XM_028299044.1"/>
</dbReference>
<name>A0A6P7HGQ1_DIAVI</name>
<dbReference type="InterPro" id="IPR013088">
    <property type="entry name" value="Znf_NHR/GATA"/>
</dbReference>
<keyword evidence="5" id="KW-0805">Transcription regulation</keyword>
<evidence type="ECO:0000259" key="11">
    <source>
        <dbReference type="PROSITE" id="PS50114"/>
    </source>
</evidence>
<dbReference type="InParanoid" id="A0A6P7HGQ1"/>
<keyword evidence="13" id="KW-1185">Reference proteome</keyword>
<dbReference type="GO" id="GO:0045944">
    <property type="term" value="P:positive regulation of transcription by RNA polymerase II"/>
    <property type="evidence" value="ECO:0007669"/>
    <property type="project" value="TreeGrafter"/>
</dbReference>
<dbReference type="PROSITE" id="PS50114">
    <property type="entry name" value="GATA_ZN_FINGER_2"/>
    <property type="match status" value="2"/>
</dbReference>
<dbReference type="Pfam" id="PF00320">
    <property type="entry name" value="GATA"/>
    <property type="match status" value="2"/>
</dbReference>
<evidence type="ECO:0000313" key="12">
    <source>
        <dbReference type="EnsemblMetazoa" id="XP_028154845.1"/>
    </source>
</evidence>
<evidence type="ECO:0000313" key="14">
    <source>
        <dbReference type="RefSeq" id="XP_028154845.1"/>
    </source>
</evidence>
<evidence type="ECO:0000256" key="6">
    <source>
        <dbReference type="ARBA" id="ARBA00023125"/>
    </source>
</evidence>
<dbReference type="GO" id="GO:0000978">
    <property type="term" value="F:RNA polymerase II cis-regulatory region sequence-specific DNA binding"/>
    <property type="evidence" value="ECO:0007669"/>
    <property type="project" value="TreeGrafter"/>
</dbReference>
<dbReference type="PROSITE" id="PS00344">
    <property type="entry name" value="GATA_ZN_FINGER_1"/>
    <property type="match status" value="2"/>
</dbReference>
<evidence type="ECO:0000256" key="3">
    <source>
        <dbReference type="ARBA" id="ARBA00022771"/>
    </source>
</evidence>
<feature type="region of interest" description="Disordered" evidence="10">
    <location>
        <begin position="1"/>
        <end position="88"/>
    </location>
</feature>
<dbReference type="EnsemblMetazoa" id="XM_028299044.2">
    <property type="protein sequence ID" value="XP_028154845.1"/>
    <property type="gene ID" value="LOC114348478"/>
</dbReference>
<dbReference type="GO" id="GO:0005634">
    <property type="term" value="C:nucleus"/>
    <property type="evidence" value="ECO:0007669"/>
    <property type="project" value="UniProtKB-SubCell"/>
</dbReference>
<keyword evidence="6" id="KW-0238">DNA-binding</keyword>
<feature type="domain" description="GATA-type" evidence="11">
    <location>
        <begin position="304"/>
        <end position="356"/>
    </location>
</feature>
<dbReference type="SMART" id="SM00401">
    <property type="entry name" value="ZnF_GATA"/>
    <property type="match status" value="2"/>
</dbReference>
<dbReference type="GO" id="GO:0008270">
    <property type="term" value="F:zinc ion binding"/>
    <property type="evidence" value="ECO:0007669"/>
    <property type="project" value="UniProtKB-KW"/>
</dbReference>
<dbReference type="InterPro" id="IPR000679">
    <property type="entry name" value="Znf_GATA"/>
</dbReference>
<dbReference type="FunFam" id="3.30.50.10:FF:000032">
    <property type="entry name" value="Transcription factor GATA-3"/>
    <property type="match status" value="1"/>
</dbReference>
<evidence type="ECO:0000256" key="4">
    <source>
        <dbReference type="ARBA" id="ARBA00022833"/>
    </source>
</evidence>
<feature type="compositionally biased region" description="Polar residues" evidence="10">
    <location>
        <begin position="489"/>
        <end position="499"/>
    </location>
</feature>
<dbReference type="CDD" id="cd00202">
    <property type="entry name" value="ZnF_GATA"/>
    <property type="match status" value="2"/>
</dbReference>
<keyword evidence="8" id="KW-0539">Nucleus</keyword>
<keyword evidence="3 9" id="KW-0863">Zinc-finger</keyword>
<evidence type="ECO:0000313" key="13">
    <source>
        <dbReference type="Proteomes" id="UP001652700"/>
    </source>
</evidence>
<dbReference type="AlphaFoldDB" id="A0A6P7HGQ1"/>